<organism evidence="1 2">
    <name type="scientific">Trichonephila clavipes</name>
    <name type="common">Golden silk orbweaver</name>
    <name type="synonym">Nephila clavipes</name>
    <dbReference type="NCBI Taxonomy" id="2585209"/>
    <lineage>
        <taxon>Eukaryota</taxon>
        <taxon>Metazoa</taxon>
        <taxon>Ecdysozoa</taxon>
        <taxon>Arthropoda</taxon>
        <taxon>Chelicerata</taxon>
        <taxon>Arachnida</taxon>
        <taxon>Araneae</taxon>
        <taxon>Araneomorphae</taxon>
        <taxon>Entelegynae</taxon>
        <taxon>Araneoidea</taxon>
        <taxon>Nephilidae</taxon>
        <taxon>Trichonephila</taxon>
    </lineage>
</organism>
<name>A0A8X6UX64_TRICX</name>
<keyword evidence="2" id="KW-1185">Reference proteome</keyword>
<accession>A0A8X6UX64</accession>
<proteinExistence type="predicted"/>
<protein>
    <submittedName>
        <fullName evidence="1">Uncharacterized protein</fullName>
    </submittedName>
</protein>
<dbReference type="AlphaFoldDB" id="A0A8X6UX64"/>
<gene>
    <name evidence="1" type="ORF">TNCV_2290691</name>
</gene>
<dbReference type="Proteomes" id="UP000887159">
    <property type="component" value="Unassembled WGS sequence"/>
</dbReference>
<comment type="caution">
    <text evidence="1">The sequence shown here is derived from an EMBL/GenBank/DDBJ whole genome shotgun (WGS) entry which is preliminary data.</text>
</comment>
<reference evidence="1" key="1">
    <citation type="submission" date="2020-08" db="EMBL/GenBank/DDBJ databases">
        <title>Multicomponent nature underlies the extraordinary mechanical properties of spider dragline silk.</title>
        <authorList>
            <person name="Kono N."/>
            <person name="Nakamura H."/>
            <person name="Mori M."/>
            <person name="Yoshida Y."/>
            <person name="Ohtoshi R."/>
            <person name="Malay A.D."/>
            <person name="Moran D.A.P."/>
            <person name="Tomita M."/>
            <person name="Numata K."/>
            <person name="Arakawa K."/>
        </authorList>
    </citation>
    <scope>NUCLEOTIDE SEQUENCE</scope>
</reference>
<sequence length="116" mass="13674">MWTPQQKVQCVLWLKKFNSVTRVQRRVRTEWNADPLTSKSIQMEIYPQWERPLKERGTLVSGKLRRLKVKHFHPSFKLTQFLTGHGNLKAYLKRFNLSPTLTSVLAPVTQSRMPNI</sequence>
<dbReference type="EMBL" id="BMAU01021190">
    <property type="protein sequence ID" value="GFX96181.1"/>
    <property type="molecule type" value="Genomic_DNA"/>
</dbReference>
<evidence type="ECO:0000313" key="2">
    <source>
        <dbReference type="Proteomes" id="UP000887159"/>
    </source>
</evidence>
<evidence type="ECO:0000313" key="1">
    <source>
        <dbReference type="EMBL" id="GFX96181.1"/>
    </source>
</evidence>